<evidence type="ECO:0000256" key="2">
    <source>
        <dbReference type="ARBA" id="ARBA00022679"/>
    </source>
</evidence>
<keyword evidence="2 3" id="KW-0808">Transferase</keyword>
<dbReference type="GO" id="GO:0016020">
    <property type="term" value="C:membrane"/>
    <property type="evidence" value="ECO:0007669"/>
    <property type="project" value="InterPro"/>
</dbReference>
<dbReference type="GO" id="GO:0005975">
    <property type="term" value="P:carbohydrate metabolic process"/>
    <property type="evidence" value="ECO:0007669"/>
    <property type="project" value="InterPro"/>
</dbReference>
<accession>B8DIX7</accession>
<dbReference type="InterPro" id="IPR002516">
    <property type="entry name" value="Glyco_trans_11"/>
</dbReference>
<sequence length="280" mass="31809">MRPVVVDIFGGLGNQMFQYAAAKSLAERLGVRLELDVSMFSGDPLRAFSLGEFAITDHVRGKSRSSLLVRFARSLGFGSSSKCVEPFFHYWEGINEIEAPVHMHGYWQSEKYFKAYEDLIRRTFSFSACEGVASSGKYAGVSSPMSVSVHLRRGDYKEQKNVVVHGILGREYYDAAYSIIKQGCPSACFFVFTDAINEAVDFFSHWNDVLFVDGNNQYQDMYLMSQCRHHIIANSSYSWWGAWLGAFSDGMTVAPKMWFAYDVLKEKSIKDLFPEDWIVL</sequence>
<evidence type="ECO:0000313" key="3">
    <source>
        <dbReference type="EMBL" id="ACL09638.1"/>
    </source>
</evidence>
<dbReference type="eggNOG" id="ENOG502ZC3Y">
    <property type="taxonomic scope" value="Bacteria"/>
</dbReference>
<dbReference type="STRING" id="883.DvMF_2699"/>
<dbReference type="AlphaFoldDB" id="B8DIX7"/>
<keyword evidence="1" id="KW-0328">Glycosyltransferase</keyword>
<organism evidence="3">
    <name type="scientific">Nitratidesulfovibrio vulgaris (strain DSM 19637 / Miyazaki F)</name>
    <name type="common">Desulfovibrio vulgaris</name>
    <dbReference type="NCBI Taxonomy" id="883"/>
    <lineage>
        <taxon>Bacteria</taxon>
        <taxon>Pseudomonadati</taxon>
        <taxon>Thermodesulfobacteriota</taxon>
        <taxon>Desulfovibrionia</taxon>
        <taxon>Desulfovibrionales</taxon>
        <taxon>Desulfovibrionaceae</taxon>
        <taxon>Nitratidesulfovibrio</taxon>
    </lineage>
</organism>
<dbReference type="KEGG" id="dvm:DvMF_2699"/>
<dbReference type="HOGENOM" id="CLU_043399_3_1_7"/>
<dbReference type="CAZy" id="GT11">
    <property type="family name" value="Glycosyltransferase Family 11"/>
</dbReference>
<reference evidence="3" key="1">
    <citation type="submission" date="2008-10" db="EMBL/GenBank/DDBJ databases">
        <title>Complete sequence of Desulfovibrio vulgaris str. 'Miyazaki F'.</title>
        <authorList>
            <person name="Lucas S."/>
            <person name="Copeland A."/>
            <person name="Lapidus A."/>
            <person name="Glavina del Rio T."/>
            <person name="Dalin E."/>
            <person name="Tice H."/>
            <person name="Bruce D."/>
            <person name="Goodwin L."/>
            <person name="Pitluck S."/>
            <person name="Sims D."/>
            <person name="Brettin T."/>
            <person name="Detter J.C."/>
            <person name="Han C."/>
            <person name="Larimer F."/>
            <person name="Land M."/>
            <person name="Hauser L."/>
            <person name="Kyrpides N."/>
            <person name="Mikhailova N."/>
            <person name="Hazen T.C."/>
            <person name="Richardson P."/>
        </authorList>
    </citation>
    <scope>NUCLEOTIDE SEQUENCE</scope>
    <source>
        <strain evidence="3">Miyazaki F</strain>
    </source>
</reference>
<evidence type="ECO:0000256" key="1">
    <source>
        <dbReference type="ARBA" id="ARBA00022676"/>
    </source>
</evidence>
<proteinExistence type="predicted"/>
<dbReference type="PANTHER" id="PTHR11927:SF9">
    <property type="entry name" value="L-FUCOSYLTRANSFERASE"/>
    <property type="match status" value="1"/>
</dbReference>
<name>B8DIX7_NITV9</name>
<gene>
    <name evidence="3" type="ordered locus">DvMF_2699</name>
</gene>
<dbReference type="EMBL" id="CP001197">
    <property type="protein sequence ID" value="ACL09638.1"/>
    <property type="molecule type" value="Genomic_DNA"/>
</dbReference>
<dbReference type="OrthoDB" id="9794601at2"/>
<dbReference type="PANTHER" id="PTHR11927">
    <property type="entry name" value="GALACTOSIDE 2-L-FUCOSYLTRANSFERASE"/>
    <property type="match status" value="1"/>
</dbReference>
<dbReference type="Pfam" id="PF01531">
    <property type="entry name" value="Glyco_transf_11"/>
    <property type="match status" value="1"/>
</dbReference>
<dbReference type="GO" id="GO:0008107">
    <property type="term" value="F:galactoside 2-alpha-L-fucosyltransferase activity"/>
    <property type="evidence" value="ECO:0007669"/>
    <property type="project" value="InterPro"/>
</dbReference>
<dbReference type="CDD" id="cd11301">
    <property type="entry name" value="Fut1_Fut2_like"/>
    <property type="match status" value="1"/>
</dbReference>
<protein>
    <submittedName>
        <fullName evidence="3">Glycosyl transferase family 11</fullName>
    </submittedName>
</protein>